<evidence type="ECO:0000259" key="3">
    <source>
        <dbReference type="PROSITE" id="PS50801"/>
    </source>
</evidence>
<evidence type="ECO:0000256" key="1">
    <source>
        <dbReference type="ARBA" id="ARBA00009013"/>
    </source>
</evidence>
<proteinExistence type="inferred from homology"/>
<name>A0ABN2HZ39_9ACTN</name>
<keyword evidence="5" id="KW-1185">Reference proteome</keyword>
<reference evidence="4 5" key="1">
    <citation type="journal article" date="2019" name="Int. J. Syst. Evol. Microbiol.">
        <title>The Global Catalogue of Microorganisms (GCM) 10K type strain sequencing project: providing services to taxonomists for standard genome sequencing and annotation.</title>
        <authorList>
            <consortium name="The Broad Institute Genomics Platform"/>
            <consortium name="The Broad Institute Genome Sequencing Center for Infectious Disease"/>
            <person name="Wu L."/>
            <person name="Ma J."/>
        </authorList>
    </citation>
    <scope>NUCLEOTIDE SEQUENCE [LARGE SCALE GENOMIC DNA]</scope>
    <source>
        <strain evidence="4 5">JCM 14718</strain>
    </source>
</reference>
<dbReference type="CDD" id="cd07043">
    <property type="entry name" value="STAS_anti-anti-sigma_factors"/>
    <property type="match status" value="1"/>
</dbReference>
<dbReference type="Proteomes" id="UP001500618">
    <property type="component" value="Unassembled WGS sequence"/>
</dbReference>
<comment type="similarity">
    <text evidence="1 2">Belongs to the anti-sigma-factor antagonist family.</text>
</comment>
<dbReference type="NCBIfam" id="TIGR00377">
    <property type="entry name" value="ant_ant_sig"/>
    <property type="match status" value="1"/>
</dbReference>
<dbReference type="PROSITE" id="PS50801">
    <property type="entry name" value="STAS"/>
    <property type="match status" value="1"/>
</dbReference>
<gene>
    <name evidence="4" type="ORF">GCM10009765_51480</name>
</gene>
<dbReference type="PANTHER" id="PTHR33495:SF2">
    <property type="entry name" value="ANTI-SIGMA FACTOR ANTAGONIST TM_1081-RELATED"/>
    <property type="match status" value="1"/>
</dbReference>
<dbReference type="Gene3D" id="3.30.750.24">
    <property type="entry name" value="STAS domain"/>
    <property type="match status" value="1"/>
</dbReference>
<dbReference type="EMBL" id="BAAANY010000020">
    <property type="protein sequence ID" value="GAA1695947.1"/>
    <property type="molecule type" value="Genomic_DNA"/>
</dbReference>
<protein>
    <recommendedName>
        <fullName evidence="2">Anti-sigma factor antagonist</fullName>
    </recommendedName>
</protein>
<dbReference type="PANTHER" id="PTHR33495">
    <property type="entry name" value="ANTI-SIGMA FACTOR ANTAGONIST TM_1081-RELATED-RELATED"/>
    <property type="match status" value="1"/>
</dbReference>
<evidence type="ECO:0000313" key="5">
    <source>
        <dbReference type="Proteomes" id="UP001500618"/>
    </source>
</evidence>
<evidence type="ECO:0000313" key="4">
    <source>
        <dbReference type="EMBL" id="GAA1695947.1"/>
    </source>
</evidence>
<dbReference type="SUPFAM" id="SSF52091">
    <property type="entry name" value="SpoIIaa-like"/>
    <property type="match status" value="1"/>
</dbReference>
<dbReference type="InterPro" id="IPR003658">
    <property type="entry name" value="Anti-sigma_ant"/>
</dbReference>
<dbReference type="RefSeq" id="WP_163566831.1">
    <property type="nucleotide sequence ID" value="NZ_BAAANY010000020.1"/>
</dbReference>
<comment type="caution">
    <text evidence="4">The sequence shown here is derived from an EMBL/GenBank/DDBJ whole genome shotgun (WGS) entry which is preliminary data.</text>
</comment>
<dbReference type="Pfam" id="PF01740">
    <property type="entry name" value="STAS"/>
    <property type="match status" value="1"/>
</dbReference>
<feature type="domain" description="STAS" evidence="3">
    <location>
        <begin position="16"/>
        <end position="124"/>
    </location>
</feature>
<accession>A0ABN2HZ39</accession>
<organism evidence="4 5">
    <name type="scientific">Fodinicola feengrottensis</name>
    <dbReference type="NCBI Taxonomy" id="435914"/>
    <lineage>
        <taxon>Bacteria</taxon>
        <taxon>Bacillati</taxon>
        <taxon>Actinomycetota</taxon>
        <taxon>Actinomycetes</taxon>
        <taxon>Mycobacteriales</taxon>
        <taxon>Fodinicola</taxon>
    </lineage>
</organism>
<dbReference type="InterPro" id="IPR002645">
    <property type="entry name" value="STAS_dom"/>
</dbReference>
<dbReference type="InterPro" id="IPR036513">
    <property type="entry name" value="STAS_dom_sf"/>
</dbReference>
<evidence type="ECO:0000256" key="2">
    <source>
        <dbReference type="RuleBase" id="RU003749"/>
    </source>
</evidence>
<sequence length="124" mass="13062">MSFGESPPVSGGRTDITVRVDSADGMTTVSVAGDLDMTTTPKLQRIVTKALDEGPQTLVLDLDEVSFLGSDGIAVLLRCHQYAGARISFRVVTANPVSLRPMQLTGITDVVPIFATREEALGAG</sequence>